<protein>
    <submittedName>
        <fullName evidence="2">Uncharacterized protein</fullName>
    </submittedName>
</protein>
<reference evidence="2 3" key="1">
    <citation type="journal article" date="2021" name="Sci. Rep.">
        <title>The genome of the diatom Chaetoceros tenuissimus carries an ancient integrated fragment of an extant virus.</title>
        <authorList>
            <person name="Hongo Y."/>
            <person name="Kimura K."/>
            <person name="Takaki Y."/>
            <person name="Yoshida Y."/>
            <person name="Baba S."/>
            <person name="Kobayashi G."/>
            <person name="Nagasaki K."/>
            <person name="Hano T."/>
            <person name="Tomaru Y."/>
        </authorList>
    </citation>
    <scope>NUCLEOTIDE SEQUENCE [LARGE SCALE GENOMIC DNA]</scope>
    <source>
        <strain evidence="2 3">NIES-3715</strain>
    </source>
</reference>
<evidence type="ECO:0000256" key="1">
    <source>
        <dbReference type="SAM" id="Phobius"/>
    </source>
</evidence>
<comment type="caution">
    <text evidence="2">The sequence shown here is derived from an EMBL/GenBank/DDBJ whole genome shotgun (WGS) entry which is preliminary data.</text>
</comment>
<evidence type="ECO:0000313" key="2">
    <source>
        <dbReference type="EMBL" id="GFH58992.1"/>
    </source>
</evidence>
<name>A0AAD3D6V2_9STRA</name>
<accession>A0AAD3D6V2</accession>
<keyword evidence="1" id="KW-1133">Transmembrane helix</keyword>
<feature type="transmembrane region" description="Helical" evidence="1">
    <location>
        <begin position="7"/>
        <end position="34"/>
    </location>
</feature>
<sequence>MASKNPIYALMWLVLLVFLAWPLAGFLTVIWVVLQPFEPLFGFIKDINSTIEKYITWPRECGKAIWNCSNRCPQP</sequence>
<keyword evidence="1" id="KW-0812">Transmembrane</keyword>
<organism evidence="2 3">
    <name type="scientific">Chaetoceros tenuissimus</name>
    <dbReference type="NCBI Taxonomy" id="426638"/>
    <lineage>
        <taxon>Eukaryota</taxon>
        <taxon>Sar</taxon>
        <taxon>Stramenopiles</taxon>
        <taxon>Ochrophyta</taxon>
        <taxon>Bacillariophyta</taxon>
        <taxon>Coscinodiscophyceae</taxon>
        <taxon>Chaetocerotophycidae</taxon>
        <taxon>Chaetocerotales</taxon>
        <taxon>Chaetocerotaceae</taxon>
        <taxon>Chaetoceros</taxon>
    </lineage>
</organism>
<evidence type="ECO:0000313" key="3">
    <source>
        <dbReference type="Proteomes" id="UP001054902"/>
    </source>
</evidence>
<proteinExistence type="predicted"/>
<dbReference type="Proteomes" id="UP001054902">
    <property type="component" value="Unassembled WGS sequence"/>
</dbReference>
<dbReference type="AlphaFoldDB" id="A0AAD3D6V2"/>
<keyword evidence="1" id="KW-0472">Membrane</keyword>
<gene>
    <name evidence="2" type="ORF">CTEN210_15468</name>
</gene>
<keyword evidence="3" id="KW-1185">Reference proteome</keyword>
<dbReference type="EMBL" id="BLLK01000062">
    <property type="protein sequence ID" value="GFH58992.1"/>
    <property type="molecule type" value="Genomic_DNA"/>
</dbReference>